<sequence length="119" mass="14224">MFFRLLLMILADVLFAAHILRFNGIVPALLIILFAFTLLIRRPVIPKIWQILLLLSIGEWIRVTSMFVRYRLVMDMPYVRLLIIMALVILFFVFVIFWWNNQKIQEFYHLIPEKGGDQN</sequence>
<evidence type="ECO:0000313" key="2">
    <source>
        <dbReference type="EMBL" id="HHE54615.1"/>
    </source>
</evidence>
<keyword evidence="1" id="KW-0812">Transmembrane</keyword>
<protein>
    <submittedName>
        <fullName evidence="2">Uncharacterized protein</fullName>
    </submittedName>
</protein>
<organism evidence="2">
    <name type="scientific">Caldithrix abyssi</name>
    <dbReference type="NCBI Taxonomy" id="187145"/>
    <lineage>
        <taxon>Bacteria</taxon>
        <taxon>Pseudomonadati</taxon>
        <taxon>Calditrichota</taxon>
        <taxon>Calditrichia</taxon>
        <taxon>Calditrichales</taxon>
        <taxon>Calditrichaceae</taxon>
        <taxon>Caldithrix</taxon>
    </lineage>
</organism>
<dbReference type="Proteomes" id="UP000886111">
    <property type="component" value="Unassembled WGS sequence"/>
</dbReference>
<feature type="transmembrane region" description="Helical" evidence="1">
    <location>
        <begin position="26"/>
        <end position="44"/>
    </location>
</feature>
<reference evidence="2" key="1">
    <citation type="journal article" date="2020" name="mSystems">
        <title>Genome- and Community-Level Interaction Insights into Carbon Utilization and Element Cycling Functions of Hydrothermarchaeota in Hydrothermal Sediment.</title>
        <authorList>
            <person name="Zhou Z."/>
            <person name="Liu Y."/>
            <person name="Xu W."/>
            <person name="Pan J."/>
            <person name="Luo Z.H."/>
            <person name="Li M."/>
        </authorList>
    </citation>
    <scope>NUCLEOTIDE SEQUENCE [LARGE SCALE GENOMIC DNA]</scope>
    <source>
        <strain evidence="2">HyVt-76</strain>
    </source>
</reference>
<feature type="transmembrane region" description="Helical" evidence="1">
    <location>
        <begin position="78"/>
        <end position="99"/>
    </location>
</feature>
<gene>
    <name evidence="2" type="ORF">ENL21_02455</name>
</gene>
<accession>A0A7V5H2M1</accession>
<comment type="caution">
    <text evidence="2">The sequence shown here is derived from an EMBL/GenBank/DDBJ whole genome shotgun (WGS) entry which is preliminary data.</text>
</comment>
<keyword evidence="1" id="KW-0472">Membrane</keyword>
<dbReference type="AlphaFoldDB" id="A0A7V5H2M1"/>
<evidence type="ECO:0000256" key="1">
    <source>
        <dbReference type="SAM" id="Phobius"/>
    </source>
</evidence>
<dbReference type="EMBL" id="DRTD01000181">
    <property type="protein sequence ID" value="HHE54615.1"/>
    <property type="molecule type" value="Genomic_DNA"/>
</dbReference>
<feature type="transmembrane region" description="Helical" evidence="1">
    <location>
        <begin position="51"/>
        <end position="72"/>
    </location>
</feature>
<name>A0A7V5H2M1_CALAY</name>
<keyword evidence="1" id="KW-1133">Transmembrane helix</keyword>
<proteinExistence type="predicted"/>